<dbReference type="NCBIfam" id="NF009729">
    <property type="entry name" value="PRK13254.1-3"/>
    <property type="match status" value="1"/>
</dbReference>
<evidence type="ECO:0000256" key="4">
    <source>
        <dbReference type="ARBA" id="ARBA00022692"/>
    </source>
</evidence>
<evidence type="ECO:0000313" key="15">
    <source>
        <dbReference type="EMBL" id="CUS31397.1"/>
    </source>
</evidence>
<evidence type="ECO:0000256" key="7">
    <source>
        <dbReference type="ARBA" id="ARBA00022968"/>
    </source>
</evidence>
<keyword evidence="16" id="KW-1185">Reference proteome</keyword>
<dbReference type="HAMAP" id="MF_01959">
    <property type="entry name" value="CcmE"/>
    <property type="match status" value="1"/>
</dbReference>
<dbReference type="NCBIfam" id="NF009727">
    <property type="entry name" value="PRK13254.1-1"/>
    <property type="match status" value="1"/>
</dbReference>
<evidence type="ECO:0000256" key="12">
    <source>
        <dbReference type="PIRSR" id="PIRSR604329-50"/>
    </source>
</evidence>
<dbReference type="PANTHER" id="PTHR34128:SF2">
    <property type="entry name" value="CYTOCHROME C-TYPE BIOGENESIS PROTEIN CCME HOMOLOG, MITOCHONDRIAL"/>
    <property type="match status" value="1"/>
</dbReference>
<evidence type="ECO:0000313" key="16">
    <source>
        <dbReference type="Proteomes" id="UP000199032"/>
    </source>
</evidence>
<keyword evidence="2" id="KW-1003">Cell membrane</keyword>
<dbReference type="STRING" id="1742972.COMA1_10091"/>
<dbReference type="GO" id="GO:0005886">
    <property type="term" value="C:plasma membrane"/>
    <property type="evidence" value="ECO:0007669"/>
    <property type="project" value="UniProtKB-SubCell"/>
</dbReference>
<dbReference type="GO" id="GO:0020037">
    <property type="term" value="F:heme binding"/>
    <property type="evidence" value="ECO:0007669"/>
    <property type="project" value="InterPro"/>
</dbReference>
<dbReference type="PANTHER" id="PTHR34128">
    <property type="entry name" value="CYTOCHROME C-TYPE BIOGENESIS PROTEIN CCME HOMOLOG, MITOCHONDRIAL"/>
    <property type="match status" value="1"/>
</dbReference>
<dbReference type="NCBIfam" id="NF009731">
    <property type="entry name" value="PRK13254.1-5"/>
    <property type="match status" value="1"/>
</dbReference>
<dbReference type="RefSeq" id="WP_090742192.1">
    <property type="nucleotide sequence ID" value="NZ_CZQA01000001.1"/>
</dbReference>
<keyword evidence="10 14" id="KW-0472">Membrane</keyword>
<evidence type="ECO:0000256" key="9">
    <source>
        <dbReference type="ARBA" id="ARBA00023004"/>
    </source>
</evidence>
<dbReference type="InterPro" id="IPR036127">
    <property type="entry name" value="CcmE-like_sf"/>
</dbReference>
<dbReference type="Pfam" id="PF03100">
    <property type="entry name" value="CcmE"/>
    <property type="match status" value="1"/>
</dbReference>
<dbReference type="GO" id="GO:0017004">
    <property type="term" value="P:cytochrome complex assembly"/>
    <property type="evidence" value="ECO:0007669"/>
    <property type="project" value="UniProtKB-KW"/>
</dbReference>
<dbReference type="Gene3D" id="2.40.50.140">
    <property type="entry name" value="Nucleic acid-binding proteins"/>
    <property type="match status" value="1"/>
</dbReference>
<evidence type="ECO:0000256" key="13">
    <source>
        <dbReference type="SAM" id="MobiDB-lite"/>
    </source>
</evidence>
<dbReference type="OrthoDB" id="9793584at2"/>
<name>A0A0S4L1Q4_9BACT</name>
<keyword evidence="7" id="KW-0735">Signal-anchor</keyword>
<evidence type="ECO:0000256" key="1">
    <source>
        <dbReference type="ARBA" id="ARBA00004533"/>
    </source>
</evidence>
<evidence type="ECO:0000256" key="11">
    <source>
        <dbReference type="ARBA" id="ARBA00056663"/>
    </source>
</evidence>
<keyword evidence="6" id="KW-0201">Cytochrome c-type biogenesis</keyword>
<dbReference type="EMBL" id="CZQA01000001">
    <property type="protein sequence ID" value="CUS31397.1"/>
    <property type="molecule type" value="Genomic_DNA"/>
</dbReference>
<comment type="subcellular location">
    <subcellularLocation>
        <location evidence="1">Cell inner membrane</location>
    </subcellularLocation>
</comment>
<feature type="transmembrane region" description="Helical" evidence="14">
    <location>
        <begin position="7"/>
        <end position="26"/>
    </location>
</feature>
<evidence type="ECO:0000256" key="10">
    <source>
        <dbReference type="ARBA" id="ARBA00023136"/>
    </source>
</evidence>
<evidence type="ECO:0000256" key="6">
    <source>
        <dbReference type="ARBA" id="ARBA00022748"/>
    </source>
</evidence>
<keyword evidence="5 12" id="KW-0479">Metal-binding</keyword>
<reference evidence="15 16" key="1">
    <citation type="submission" date="2015-10" db="EMBL/GenBank/DDBJ databases">
        <authorList>
            <person name="Gilbert D.G."/>
        </authorList>
    </citation>
    <scope>NUCLEOTIDE SEQUENCE [LARGE SCALE GENOMIC DNA]</scope>
    <source>
        <strain evidence="15">COMA1</strain>
    </source>
</reference>
<protein>
    <submittedName>
        <fullName evidence="15">Cytochrome c-type biogenesis protein CcmE</fullName>
    </submittedName>
</protein>
<keyword evidence="3 12" id="KW-0349">Heme</keyword>
<dbReference type="FunFam" id="2.40.50.140:FF:000104">
    <property type="entry name" value="Cytochrome c-type biogenesis protein CcmE"/>
    <property type="match status" value="1"/>
</dbReference>
<keyword evidence="4 14" id="KW-0812">Transmembrane</keyword>
<feature type="region of interest" description="Disordered" evidence="13">
    <location>
        <begin position="132"/>
        <end position="160"/>
    </location>
</feature>
<evidence type="ECO:0000256" key="3">
    <source>
        <dbReference type="ARBA" id="ARBA00022617"/>
    </source>
</evidence>
<sequence>MKPRHKRFAFIGLGLVVVVVATWLVMNALKSNLSLFHTPTEVANGDVPKGRPFRIGGMVEDGSLKREGDGLTVHFVVTDTAKRVPVTYKGILPDLFKEGKGAVAQGQLAPDGTFVASEVLAKHDENYMPPEAAAAMAKAKASGAQQSKSLVVPEGRKDSL</sequence>
<evidence type="ECO:0000256" key="2">
    <source>
        <dbReference type="ARBA" id="ARBA00022475"/>
    </source>
</evidence>
<feature type="binding site" description="axial binding residue" evidence="12">
    <location>
        <position position="127"/>
    </location>
    <ligand>
        <name>heme</name>
        <dbReference type="ChEBI" id="CHEBI:30413"/>
    </ligand>
    <ligandPart>
        <name>Fe</name>
        <dbReference type="ChEBI" id="CHEBI:18248"/>
    </ligandPart>
</feature>
<accession>A0A0S4L1Q4</accession>
<dbReference type="InterPro" id="IPR012340">
    <property type="entry name" value="NA-bd_OB-fold"/>
</dbReference>
<dbReference type="GO" id="GO:0046872">
    <property type="term" value="F:metal ion binding"/>
    <property type="evidence" value="ECO:0007669"/>
    <property type="project" value="UniProtKB-KW"/>
</dbReference>
<feature type="binding site" description="covalent" evidence="12">
    <location>
        <position position="123"/>
    </location>
    <ligand>
        <name>heme</name>
        <dbReference type="ChEBI" id="CHEBI:30413"/>
    </ligand>
</feature>
<dbReference type="SUPFAM" id="SSF82093">
    <property type="entry name" value="Heme chaperone CcmE"/>
    <property type="match status" value="1"/>
</dbReference>
<keyword evidence="9 12" id="KW-0408">Iron</keyword>
<keyword evidence="8 14" id="KW-1133">Transmembrane helix</keyword>
<dbReference type="GO" id="GO:0017003">
    <property type="term" value="P:protein-heme linkage"/>
    <property type="evidence" value="ECO:0007669"/>
    <property type="project" value="InterPro"/>
</dbReference>
<evidence type="ECO:0000256" key="14">
    <source>
        <dbReference type="SAM" id="Phobius"/>
    </source>
</evidence>
<proteinExistence type="inferred from homology"/>
<evidence type="ECO:0000256" key="8">
    <source>
        <dbReference type="ARBA" id="ARBA00022989"/>
    </source>
</evidence>
<dbReference type="Proteomes" id="UP000199032">
    <property type="component" value="Unassembled WGS sequence"/>
</dbReference>
<comment type="function">
    <text evidence="11">Heme chaperone required for the biogenesis of c-type cytochromes. Transiently binds heme delivered by CcmC and transfers the heme to apo-cytochromes in a process facilitated by CcmF and CcmH.</text>
</comment>
<organism evidence="15 16">
    <name type="scientific">Candidatus Nitrospira nitrosa</name>
    <dbReference type="NCBI Taxonomy" id="1742972"/>
    <lineage>
        <taxon>Bacteria</taxon>
        <taxon>Pseudomonadati</taxon>
        <taxon>Nitrospirota</taxon>
        <taxon>Nitrospiria</taxon>
        <taxon>Nitrospirales</taxon>
        <taxon>Nitrospiraceae</taxon>
        <taxon>Nitrospira</taxon>
    </lineage>
</organism>
<gene>
    <name evidence="15" type="primary">ccmE</name>
    <name evidence="15" type="ORF">COMA1_10091</name>
</gene>
<evidence type="ECO:0000256" key="5">
    <source>
        <dbReference type="ARBA" id="ARBA00022723"/>
    </source>
</evidence>
<dbReference type="AlphaFoldDB" id="A0A0S4L1Q4"/>
<feature type="compositionally biased region" description="Low complexity" evidence="13">
    <location>
        <begin position="132"/>
        <end position="149"/>
    </location>
</feature>
<dbReference type="InterPro" id="IPR004329">
    <property type="entry name" value="CcmE"/>
</dbReference>